<keyword evidence="5" id="KW-1185">Reference proteome</keyword>
<evidence type="ECO:0000259" key="3">
    <source>
        <dbReference type="Pfam" id="PF00089"/>
    </source>
</evidence>
<organism evidence="4 5">
    <name type="scientific">Anopheles quadriannulatus</name>
    <name type="common">Mosquito</name>
    <dbReference type="NCBI Taxonomy" id="34691"/>
    <lineage>
        <taxon>Eukaryota</taxon>
        <taxon>Metazoa</taxon>
        <taxon>Ecdysozoa</taxon>
        <taxon>Arthropoda</taxon>
        <taxon>Hexapoda</taxon>
        <taxon>Insecta</taxon>
        <taxon>Pterygota</taxon>
        <taxon>Neoptera</taxon>
        <taxon>Endopterygota</taxon>
        <taxon>Diptera</taxon>
        <taxon>Nematocera</taxon>
        <taxon>Culicoidea</taxon>
        <taxon>Culicidae</taxon>
        <taxon>Anophelinae</taxon>
        <taxon>Anopheles</taxon>
    </lineage>
</organism>
<evidence type="ECO:0000256" key="1">
    <source>
        <dbReference type="ARBA" id="ARBA00024195"/>
    </source>
</evidence>
<dbReference type="Gene3D" id="2.40.10.10">
    <property type="entry name" value="Trypsin-like serine proteases"/>
    <property type="match status" value="2"/>
</dbReference>
<dbReference type="InterPro" id="IPR043504">
    <property type="entry name" value="Peptidase_S1_PA_chymotrypsin"/>
</dbReference>
<keyword evidence="2" id="KW-0472">Membrane</keyword>
<name>A0A182XBJ3_ANOQN</name>
<dbReference type="STRING" id="34691.A0A182XBJ3"/>
<dbReference type="Pfam" id="PF00089">
    <property type="entry name" value="Trypsin"/>
    <property type="match status" value="1"/>
</dbReference>
<comment type="similarity">
    <text evidence="1">Belongs to the peptidase S1 family. CLIP subfamily.</text>
</comment>
<dbReference type="InterPro" id="IPR051333">
    <property type="entry name" value="CLIP_Serine_Protease"/>
</dbReference>
<protein>
    <recommendedName>
        <fullName evidence="3">Peptidase S1 domain-containing protein</fullName>
    </recommendedName>
</protein>
<sequence>TWLTVNRDGCGLEAPVYTNLRHSASAFVAPWVAKIEYVGEERAGRDNECQAYLITEWHLLTLASCVADVDQNEQELYVRLGKFSIPGLPKPQIRYVEQIIIHERFNKSNDANDVALLKLRKKANVDEGFRLRLVNMKVSCGLGALVALAVLAGSTIASVNGLRRGCGVRKVNYNNLILGGQKAPAGKWPWHAIIVHRAGDTVQAVCGGSIIDKCTLVERSYPS</sequence>
<feature type="domain" description="Peptidase S1" evidence="3">
    <location>
        <begin position="28"/>
        <end position="127"/>
    </location>
</feature>
<keyword evidence="2" id="KW-0812">Transmembrane</keyword>
<dbReference type="Proteomes" id="UP000076407">
    <property type="component" value="Unassembled WGS sequence"/>
</dbReference>
<feature type="transmembrane region" description="Helical" evidence="2">
    <location>
        <begin position="142"/>
        <end position="162"/>
    </location>
</feature>
<evidence type="ECO:0000313" key="5">
    <source>
        <dbReference type="Proteomes" id="UP000076407"/>
    </source>
</evidence>
<dbReference type="AlphaFoldDB" id="A0A182XBJ3"/>
<accession>A0A182XBJ3</accession>
<proteinExistence type="inferred from homology"/>
<evidence type="ECO:0000256" key="2">
    <source>
        <dbReference type="SAM" id="Phobius"/>
    </source>
</evidence>
<dbReference type="InterPro" id="IPR009003">
    <property type="entry name" value="Peptidase_S1_PA"/>
</dbReference>
<dbReference type="EnsemblMetazoa" id="AQUA007190-RA">
    <property type="protein sequence ID" value="AQUA007190-PA"/>
    <property type="gene ID" value="AQUA007190"/>
</dbReference>
<dbReference type="GO" id="GO:0004252">
    <property type="term" value="F:serine-type endopeptidase activity"/>
    <property type="evidence" value="ECO:0007669"/>
    <property type="project" value="InterPro"/>
</dbReference>
<dbReference type="PANTHER" id="PTHR24260">
    <property type="match status" value="1"/>
</dbReference>
<dbReference type="InterPro" id="IPR001254">
    <property type="entry name" value="Trypsin_dom"/>
</dbReference>
<keyword evidence="2" id="KW-1133">Transmembrane helix</keyword>
<dbReference type="VEuPathDB" id="VectorBase:AQUA007190"/>
<evidence type="ECO:0000313" key="4">
    <source>
        <dbReference type="EnsemblMetazoa" id="AQUA007190-PA"/>
    </source>
</evidence>
<dbReference type="SUPFAM" id="SSF50494">
    <property type="entry name" value="Trypsin-like serine proteases"/>
    <property type="match status" value="2"/>
</dbReference>
<dbReference type="GO" id="GO:0006508">
    <property type="term" value="P:proteolysis"/>
    <property type="evidence" value="ECO:0007669"/>
    <property type="project" value="InterPro"/>
</dbReference>
<dbReference type="PANTHER" id="PTHR24260:SF136">
    <property type="entry name" value="GH08193P-RELATED"/>
    <property type="match status" value="1"/>
</dbReference>
<reference evidence="4" key="1">
    <citation type="submission" date="2020-05" db="UniProtKB">
        <authorList>
            <consortium name="EnsemblMetazoa"/>
        </authorList>
    </citation>
    <scope>IDENTIFICATION</scope>
    <source>
        <strain evidence="4">SANGQUA</strain>
    </source>
</reference>